<dbReference type="HOGENOM" id="CLU_667590_0_0_1"/>
<reference evidence="2 3" key="1">
    <citation type="journal article" date="2012" name="PLoS Pathog.">
        <title>Diverse lifestyles and strategies of plant pathogenesis encoded in the genomes of eighteen Dothideomycetes fungi.</title>
        <authorList>
            <person name="Ohm R.A."/>
            <person name="Feau N."/>
            <person name="Henrissat B."/>
            <person name="Schoch C.L."/>
            <person name="Horwitz B.A."/>
            <person name="Barry K.W."/>
            <person name="Condon B.J."/>
            <person name="Copeland A.C."/>
            <person name="Dhillon B."/>
            <person name="Glaser F."/>
            <person name="Hesse C.N."/>
            <person name="Kosti I."/>
            <person name="LaButti K."/>
            <person name="Lindquist E.A."/>
            <person name="Lucas S."/>
            <person name="Salamov A.A."/>
            <person name="Bradshaw R.E."/>
            <person name="Ciuffetti L."/>
            <person name="Hamelin R.C."/>
            <person name="Kema G.H.J."/>
            <person name="Lawrence C."/>
            <person name="Scott J.A."/>
            <person name="Spatafora J.W."/>
            <person name="Turgeon B.G."/>
            <person name="de Wit P.J.G.M."/>
            <person name="Zhong S."/>
            <person name="Goodwin S.B."/>
            <person name="Grigoriev I.V."/>
        </authorList>
    </citation>
    <scope>NUCLEOTIDE SEQUENCE [LARGE SCALE GENOMIC DNA]</scope>
    <source>
        <strain evidence="2 3">SO2202</strain>
    </source>
</reference>
<evidence type="ECO:0000256" key="1">
    <source>
        <dbReference type="SAM" id="MobiDB-lite"/>
    </source>
</evidence>
<feature type="compositionally biased region" description="Acidic residues" evidence="1">
    <location>
        <begin position="156"/>
        <end position="176"/>
    </location>
</feature>
<proteinExistence type="predicted"/>
<sequence length="412" mass="47777">MQTKLGPVDRLEGCSRPCCNGERSFFRKESLTNIPMPTLRNRIHPVFAREKLACLYSRLHNPAILDHTLQLATMLIEASLPFWHSLLFGEMRMMEERQVSEGRDGLPRHDLQWEIVNELKYTDEIPEALTLPQQVNVRIRLIELAAHITYVLIPPVEEEEDEEEEEEEEEEREEDGNAWTVSKDWIHSDHDSRADFFNGRRSVIQLEETFAENFARHQHLPDTDPLSYQWCAFATAITLVHELAHAAEVARRPVVLGDGLDLNRTSLGNLYFENSPVSETGFEWESRTLGGMINRSQGPAMYHNDQRRTHLGRLYEIDGHAVPFPGMICTTAWPDPDTLRLYEKLGESFGTRKDSELSFDLDRQVGRSASVCFEWVQRLFRRETWEGAGAGFRGYGALWPRDLVWMTEREWY</sequence>
<dbReference type="RefSeq" id="XP_016757671.1">
    <property type="nucleotide sequence ID" value="XM_016900890.1"/>
</dbReference>
<protein>
    <submittedName>
        <fullName evidence="2">Uncharacterized protein</fullName>
    </submittedName>
</protein>
<gene>
    <name evidence="2" type="ORF">SEPMUDRAFT_111018</name>
</gene>
<dbReference type="GeneID" id="27898027"/>
<accession>N1QDL3</accession>
<dbReference type="Proteomes" id="UP000016931">
    <property type="component" value="Unassembled WGS sequence"/>
</dbReference>
<evidence type="ECO:0000313" key="2">
    <source>
        <dbReference type="EMBL" id="EMF09550.1"/>
    </source>
</evidence>
<evidence type="ECO:0000313" key="3">
    <source>
        <dbReference type="Proteomes" id="UP000016931"/>
    </source>
</evidence>
<keyword evidence="3" id="KW-1185">Reference proteome</keyword>
<dbReference type="EMBL" id="KB456269">
    <property type="protein sequence ID" value="EMF09550.1"/>
    <property type="molecule type" value="Genomic_DNA"/>
</dbReference>
<dbReference type="AlphaFoldDB" id="N1QDL3"/>
<dbReference type="OMA" id="INGWEDA"/>
<feature type="region of interest" description="Disordered" evidence="1">
    <location>
        <begin position="155"/>
        <end position="178"/>
    </location>
</feature>
<dbReference type="OrthoDB" id="3884299at2759"/>
<name>N1QDL3_SPHMS</name>
<organism evidence="2 3">
    <name type="scientific">Sphaerulina musiva (strain SO2202)</name>
    <name type="common">Poplar stem canker fungus</name>
    <name type="synonym">Septoria musiva</name>
    <dbReference type="NCBI Taxonomy" id="692275"/>
    <lineage>
        <taxon>Eukaryota</taxon>
        <taxon>Fungi</taxon>
        <taxon>Dikarya</taxon>
        <taxon>Ascomycota</taxon>
        <taxon>Pezizomycotina</taxon>
        <taxon>Dothideomycetes</taxon>
        <taxon>Dothideomycetidae</taxon>
        <taxon>Mycosphaerellales</taxon>
        <taxon>Mycosphaerellaceae</taxon>
        <taxon>Sphaerulina</taxon>
    </lineage>
</organism>